<feature type="domain" description="Type II secretion system protein GspF" evidence="8">
    <location>
        <begin position="21"/>
        <end position="140"/>
    </location>
</feature>
<dbReference type="InterPro" id="IPR018076">
    <property type="entry name" value="T2SS_GspF_dom"/>
</dbReference>
<dbReference type="PATRIC" id="fig|1321820.3.peg.934"/>
<gene>
    <name evidence="9" type="ORF">HMPREF1983_00961</name>
</gene>
<proteinExistence type="inferred from homology"/>
<dbReference type="InterPro" id="IPR003004">
    <property type="entry name" value="GspF/PilC"/>
</dbReference>
<keyword evidence="10" id="KW-1185">Reference proteome</keyword>
<evidence type="ECO:0000256" key="7">
    <source>
        <dbReference type="SAM" id="Phobius"/>
    </source>
</evidence>
<organism evidence="9 10">
    <name type="scientific">Gemella bergeri ATCC 700627</name>
    <dbReference type="NCBI Taxonomy" id="1321820"/>
    <lineage>
        <taxon>Bacteria</taxon>
        <taxon>Bacillati</taxon>
        <taxon>Bacillota</taxon>
        <taxon>Bacilli</taxon>
        <taxon>Bacillales</taxon>
        <taxon>Gemellaceae</taxon>
        <taxon>Gemella</taxon>
    </lineage>
</organism>
<dbReference type="RefSeq" id="WP_021753617.1">
    <property type="nucleotide sequence ID" value="NZ_KI271873.1"/>
</dbReference>
<evidence type="ECO:0000313" key="9">
    <source>
        <dbReference type="EMBL" id="ERK57764.1"/>
    </source>
</evidence>
<accession>U2QNH1</accession>
<evidence type="ECO:0000256" key="5">
    <source>
        <dbReference type="ARBA" id="ARBA00022989"/>
    </source>
</evidence>
<dbReference type="PANTHER" id="PTHR30012:SF0">
    <property type="entry name" value="TYPE II SECRETION SYSTEM PROTEIN F-RELATED"/>
    <property type="match status" value="1"/>
</dbReference>
<evidence type="ECO:0000256" key="4">
    <source>
        <dbReference type="ARBA" id="ARBA00022692"/>
    </source>
</evidence>
<protein>
    <submittedName>
        <fullName evidence="9">Bacterial type II secretion system protein F domain protein</fullName>
    </submittedName>
</protein>
<keyword evidence="4 7" id="KW-0812">Transmembrane</keyword>
<comment type="caution">
    <text evidence="9">The sequence shown here is derived from an EMBL/GenBank/DDBJ whole genome shotgun (WGS) entry which is preliminary data.</text>
</comment>
<evidence type="ECO:0000256" key="6">
    <source>
        <dbReference type="ARBA" id="ARBA00023136"/>
    </source>
</evidence>
<dbReference type="HOGENOM" id="CLU_035032_1_1_9"/>
<dbReference type="NCBIfam" id="NF041012">
    <property type="entry name" value="T4P_ComGB"/>
    <property type="match status" value="1"/>
</dbReference>
<dbReference type="GO" id="GO:0005886">
    <property type="term" value="C:plasma membrane"/>
    <property type="evidence" value="ECO:0007669"/>
    <property type="project" value="UniProtKB-SubCell"/>
</dbReference>
<feature type="transmembrane region" description="Helical" evidence="7">
    <location>
        <begin position="321"/>
        <end position="342"/>
    </location>
</feature>
<dbReference type="Pfam" id="PF00482">
    <property type="entry name" value="T2SSF"/>
    <property type="match status" value="2"/>
</dbReference>
<dbReference type="Proteomes" id="UP000016637">
    <property type="component" value="Unassembled WGS sequence"/>
</dbReference>
<keyword evidence="6 7" id="KW-0472">Membrane</keyword>
<evidence type="ECO:0000256" key="2">
    <source>
        <dbReference type="ARBA" id="ARBA00005745"/>
    </source>
</evidence>
<name>U2QNH1_9BACL</name>
<dbReference type="InterPro" id="IPR047692">
    <property type="entry name" value="T4P_ComGB"/>
</dbReference>
<evidence type="ECO:0000313" key="10">
    <source>
        <dbReference type="Proteomes" id="UP000016637"/>
    </source>
</evidence>
<comment type="similarity">
    <text evidence="2">Belongs to the GSP F family.</text>
</comment>
<evidence type="ECO:0000256" key="1">
    <source>
        <dbReference type="ARBA" id="ARBA00004651"/>
    </source>
</evidence>
<dbReference type="EMBL" id="AWVP01000060">
    <property type="protein sequence ID" value="ERK57764.1"/>
    <property type="molecule type" value="Genomic_DNA"/>
</dbReference>
<dbReference type="Gene3D" id="1.20.81.30">
    <property type="entry name" value="Type II secretion system (T2SS), domain F"/>
    <property type="match status" value="1"/>
</dbReference>
<dbReference type="PRINTS" id="PR00812">
    <property type="entry name" value="BCTERIALGSPF"/>
</dbReference>
<feature type="domain" description="Type II secretion system protein GspF" evidence="8">
    <location>
        <begin position="218"/>
        <end position="340"/>
    </location>
</feature>
<dbReference type="eggNOG" id="COG1459">
    <property type="taxonomic scope" value="Bacteria"/>
</dbReference>
<feature type="transmembrane region" description="Helical" evidence="7">
    <location>
        <begin position="163"/>
        <end position="187"/>
    </location>
</feature>
<reference evidence="9 10" key="1">
    <citation type="submission" date="2013-08" db="EMBL/GenBank/DDBJ databases">
        <authorList>
            <person name="Weinstock G."/>
            <person name="Sodergren E."/>
            <person name="Wylie T."/>
            <person name="Fulton L."/>
            <person name="Fulton R."/>
            <person name="Fronick C."/>
            <person name="O'Laughlin M."/>
            <person name="Godfrey J."/>
            <person name="Miner T."/>
            <person name="Herter B."/>
            <person name="Appelbaum E."/>
            <person name="Cordes M."/>
            <person name="Lek S."/>
            <person name="Wollam A."/>
            <person name="Pepin K.H."/>
            <person name="Palsikar V.B."/>
            <person name="Mitreva M."/>
            <person name="Wilson R.K."/>
        </authorList>
    </citation>
    <scope>NUCLEOTIDE SEQUENCE [LARGE SCALE GENOMIC DNA]</scope>
    <source>
        <strain evidence="9 10">ATCC 700627</strain>
    </source>
</reference>
<dbReference type="AlphaFoldDB" id="U2QNH1"/>
<evidence type="ECO:0000256" key="3">
    <source>
        <dbReference type="ARBA" id="ARBA00022475"/>
    </source>
</evidence>
<dbReference type="PANTHER" id="PTHR30012">
    <property type="entry name" value="GENERAL SECRETION PATHWAY PROTEIN"/>
    <property type="match status" value="1"/>
</dbReference>
<evidence type="ECO:0000259" key="8">
    <source>
        <dbReference type="Pfam" id="PF00482"/>
    </source>
</evidence>
<keyword evidence="5 7" id="KW-1133">Transmembrane helix</keyword>
<dbReference type="InterPro" id="IPR042094">
    <property type="entry name" value="T2SS_GspF_sf"/>
</dbReference>
<feature type="transmembrane region" description="Helical" evidence="7">
    <location>
        <begin position="119"/>
        <end position="139"/>
    </location>
</feature>
<comment type="subcellular location">
    <subcellularLocation>
        <location evidence="1">Cell membrane</location>
        <topology evidence="1">Multi-pass membrane protein</topology>
    </subcellularLocation>
</comment>
<sequence length="349" mass="40929">MKKKKNGDIKKLLDKDNKIYFIKRLYELIEHGYMLEDSLEFLLIQYEVSSDEIKKIKTQLSNGKKLSDILRYLGYSQLIISKMKFAENYGQIESMLVEITTYLEIRKSQQEKVIKTLRYPLFLTISLILLILVFNSLVIPQFENIYTSSNIKMDFQTIILIKFLYYIPKIISVIFIIFLFILGYLYYTMKHKPKLFLGSLLYIPKIKDYSKLYFSYKFSLELSLFLTSDFSLKTALEVMMEENYDYYLTLFSKSILDELDKGTNFEIAISNIKHFEKSIGKFVLHGKSNGLIDKELKLFSDLMLDTFLVSLDKSLKKIQPILFTILAVVIIGLYMVILLPIFNMASSLK</sequence>
<keyword evidence="3" id="KW-1003">Cell membrane</keyword>